<feature type="region of interest" description="Disordered" evidence="1">
    <location>
        <begin position="960"/>
        <end position="1034"/>
    </location>
</feature>
<sequence>MDWSTRPQHRQVPGGASHNSRFSTERLKVEQAARHIRAAPFNSTPRRQQQSRSRSVENGLDLTDDSYIDSDSVTGAFCDDEADEFDPAVRSRAARVNGNYDDDMTYAQSLPRMKRRDNYHDGYGTPQLVRRNHDNSHKSVMFSDDSSDVSSSVCEDIDDAQTLQKSRQTKLQSATPTTPGRRYVRKQNAANISSTSSSGTANRSTPSSYSRLGSQSPSVTRMARSQSPSILKSARSPSPSILKPGRSPSPSILKPGRSPSPSILKPGRSPSPSILKPGRSPSPSILKAGRSPSPSILKPARNESPSTVGSASSQPRAARLTGAARMSYSSLFRGQTTGTRPSRAVAGDPQSRTQLRDKSGDRSLDSGTYRSREKSQERFMDRDRARERSGDRMLDANRARARERSGDRMLDANRARARETSGDRMLDANRTRAREKSEDRMLDNSRARPREKAGERMVYDRNRERMKSGSDNLESSRAREREKSWDSLLANSRTRGREKSGDGLSTVSSRAKAREKSGDRVVGSNRAKSKERFDAVKSGRSGNNKWLEDESSWDTTGSYGQNSPISPVPHALLPQPFSSKVRTVAKVTPPETATNSPRSRQSSEHTPSDRDEDYGIDQEDASELLNVNETKSYSYCEVMLHDDDNRGATKGRSGRRQWSTSGAAISSLKYKMNSMSTPSLYTSMDEQDDPVMTPEKLSPSTHDHRSPQNHRTPRSHDYESPTHDYRSKRQDYGSCDTLSSPQEYRSLSRNHGSQSQTVREATNTAFRRTPLTRSIRRQQWQQKHAAADDATKKSSPSTLEKLGQSLCKSLSPSAIFDSFDHQFDENKNKVSPATRTATSSSRAALRRGSAGNVTAKTNVGSVGHLKDTSEPRARTAVVTPSKTSDNVRKVNPVTPQPQGHHTWQTPGDVASDTASSSEALIAKALPVDPTASNMSIPDMMVEGSLLGKSRDKDVAENWILCDDGHPSKEGGHSHPKVPSKPKLVTNRFANNPLIDRNRPFSPFTANQKRSAQGKSACDDNNNAADGEKHKDIPASPLGIVLFGSKTLFGSKAMNHGIPQPCDSTSSREEEEEDASEEQQCDSVSEATSDYRAKRTAPSSMQLQQQQRDRTNETASNYYAKHTAPSGEQSLQQQRNRVSEAALNYHAKHTTPPSEQPVQQGTRVSEAALNYHAQHAALQVEQPVQYQRGRVGASVVSQRQPRRQTIATLPAEGEVNTAVDTSADDKVSPRGLSPRTRPYRDTAMTSPRETQQNTRTQPHREESEQQQVAPRVHNDNEAPSSCRNMHVARPGEQPVQYERSHVGASVVSQRQPRRQTIAAFTADVEDNTGGDKQSPRMRLYGDAAVTPRRETHRYARTQQHGEADSSSPHEPTRAVRLEPRREMLAKSCEQLDSSDSSPSRPGRYYSPRSRGILKHTYAKPKTYAAHNGSGPSWLDSHNKGNLRGSHAKSCEQLDAPQDSWHGNEGGSLFARSRSFRELQQRSRGSKSSLTDVGSEDQPSAQSYVNSLPRRRSNKQTAAGDTLTSGRFRHLTDGGDAYSLSQENITDDAVFADDRNLSNKQNKVNGQGRGEPEFLMYL</sequence>
<organism evidence="2 3">
    <name type="scientific">Ridgeia piscesae</name>
    <name type="common">Tubeworm</name>
    <dbReference type="NCBI Taxonomy" id="27915"/>
    <lineage>
        <taxon>Eukaryota</taxon>
        <taxon>Metazoa</taxon>
        <taxon>Spiralia</taxon>
        <taxon>Lophotrochozoa</taxon>
        <taxon>Annelida</taxon>
        <taxon>Polychaeta</taxon>
        <taxon>Sedentaria</taxon>
        <taxon>Canalipalpata</taxon>
        <taxon>Sabellida</taxon>
        <taxon>Siboglinidae</taxon>
        <taxon>Ridgeia</taxon>
    </lineage>
</organism>
<keyword evidence="3" id="KW-1185">Reference proteome</keyword>
<evidence type="ECO:0000256" key="1">
    <source>
        <dbReference type="SAM" id="MobiDB-lite"/>
    </source>
</evidence>
<feature type="compositionally biased region" description="Polar residues" evidence="1">
    <location>
        <begin position="327"/>
        <end position="340"/>
    </location>
</feature>
<feature type="region of interest" description="Disordered" evidence="1">
    <location>
        <begin position="1053"/>
        <end position="1112"/>
    </location>
</feature>
<feature type="compositionally biased region" description="Polar residues" evidence="1">
    <location>
        <begin position="206"/>
        <end position="239"/>
    </location>
</feature>
<feature type="compositionally biased region" description="Polar residues" evidence="1">
    <location>
        <begin position="591"/>
        <end position="600"/>
    </location>
</feature>
<protein>
    <submittedName>
        <fullName evidence="2">Uncharacterized protein</fullName>
    </submittedName>
</protein>
<feature type="compositionally biased region" description="Basic and acidic residues" evidence="1">
    <location>
        <begin position="714"/>
        <end position="731"/>
    </location>
</feature>
<comment type="caution">
    <text evidence="2">The sequence shown here is derived from an EMBL/GenBank/DDBJ whole genome shotgun (WGS) entry which is preliminary data.</text>
</comment>
<gene>
    <name evidence="2" type="ORF">NP493_364g04101</name>
</gene>
<feature type="compositionally biased region" description="Acidic residues" evidence="1">
    <location>
        <begin position="610"/>
        <end position="622"/>
    </location>
</feature>
<feature type="compositionally biased region" description="Polar residues" evidence="1">
    <location>
        <begin position="303"/>
        <end position="315"/>
    </location>
</feature>
<feature type="compositionally biased region" description="Polar residues" evidence="1">
    <location>
        <begin position="161"/>
        <end position="178"/>
    </location>
</feature>
<feature type="compositionally biased region" description="Polar residues" evidence="1">
    <location>
        <begin position="553"/>
        <end position="565"/>
    </location>
</feature>
<feature type="compositionally biased region" description="Basic and acidic residues" evidence="1">
    <location>
        <begin position="354"/>
        <end position="485"/>
    </location>
</feature>
<feature type="compositionally biased region" description="Polar residues" evidence="1">
    <location>
        <begin position="896"/>
        <end position="905"/>
    </location>
</feature>
<reference evidence="2" key="1">
    <citation type="journal article" date="2023" name="Mol. Biol. Evol.">
        <title>Third-Generation Sequencing Reveals the Adaptive Role of the Epigenome in Three Deep-Sea Polychaetes.</title>
        <authorList>
            <person name="Perez M."/>
            <person name="Aroh O."/>
            <person name="Sun Y."/>
            <person name="Lan Y."/>
            <person name="Juniper S.K."/>
            <person name="Young C.R."/>
            <person name="Angers B."/>
            <person name="Qian P.Y."/>
        </authorList>
    </citation>
    <scope>NUCLEOTIDE SEQUENCE</scope>
    <source>
        <strain evidence="2">R07B-5</strain>
    </source>
</reference>
<feature type="compositionally biased region" description="Basic and acidic residues" evidence="1">
    <location>
        <begin position="23"/>
        <end position="33"/>
    </location>
</feature>
<evidence type="ECO:0000313" key="3">
    <source>
        <dbReference type="Proteomes" id="UP001209878"/>
    </source>
</evidence>
<feature type="compositionally biased region" description="Basic and acidic residues" evidence="1">
    <location>
        <begin position="528"/>
        <end position="537"/>
    </location>
</feature>
<feature type="compositionally biased region" description="Low complexity" evidence="1">
    <location>
        <begin position="831"/>
        <end position="850"/>
    </location>
</feature>
<accession>A0AAD9NVC0</accession>
<evidence type="ECO:0000313" key="2">
    <source>
        <dbReference type="EMBL" id="KAK2182183.1"/>
    </source>
</evidence>
<feature type="region of interest" description="Disordered" evidence="1">
    <location>
        <begin position="109"/>
        <end position="624"/>
    </location>
</feature>
<feature type="region of interest" description="Disordered" evidence="1">
    <location>
        <begin position="1475"/>
        <end position="1525"/>
    </location>
</feature>
<feature type="compositionally biased region" description="Low complexity" evidence="1">
    <location>
        <begin position="139"/>
        <end position="154"/>
    </location>
</feature>
<feature type="compositionally biased region" description="Polar residues" evidence="1">
    <location>
        <begin position="851"/>
        <end position="860"/>
    </location>
</feature>
<feature type="region of interest" description="Disordered" evidence="1">
    <location>
        <begin position="1323"/>
        <end position="1348"/>
    </location>
</feature>
<feature type="compositionally biased region" description="Polar residues" evidence="1">
    <location>
        <begin position="1513"/>
        <end position="1523"/>
    </location>
</feature>
<feature type="compositionally biased region" description="Low complexity" evidence="1">
    <location>
        <begin position="1392"/>
        <end position="1409"/>
    </location>
</feature>
<feature type="compositionally biased region" description="Polar residues" evidence="1">
    <location>
        <begin position="1003"/>
        <end position="1023"/>
    </location>
</feature>
<feature type="region of interest" description="Disordered" evidence="1">
    <location>
        <begin position="1549"/>
        <end position="1576"/>
    </location>
</feature>
<proteinExistence type="predicted"/>
<feature type="compositionally biased region" description="Low complexity" evidence="1">
    <location>
        <begin position="188"/>
        <end position="205"/>
    </location>
</feature>
<dbReference type="EMBL" id="JAODUO010000364">
    <property type="protein sequence ID" value="KAK2182183.1"/>
    <property type="molecule type" value="Genomic_DNA"/>
</dbReference>
<feature type="region of interest" description="Disordered" evidence="1">
    <location>
        <begin position="678"/>
        <end position="797"/>
    </location>
</feature>
<feature type="compositionally biased region" description="Basic and acidic residues" evidence="1">
    <location>
        <begin position="962"/>
        <end position="972"/>
    </location>
</feature>
<feature type="compositionally biased region" description="Basic and acidic residues" evidence="1">
    <location>
        <begin position="864"/>
        <end position="873"/>
    </location>
</feature>
<feature type="region of interest" description="Disordered" evidence="1">
    <location>
        <begin position="1385"/>
        <end position="1446"/>
    </location>
</feature>
<feature type="region of interest" description="Disordered" evidence="1">
    <location>
        <begin position="1192"/>
        <end position="1285"/>
    </location>
</feature>
<feature type="compositionally biased region" description="Polar residues" evidence="1">
    <location>
        <begin position="736"/>
        <end position="766"/>
    </location>
</feature>
<feature type="region of interest" description="Disordered" evidence="1">
    <location>
        <begin position="827"/>
        <end position="916"/>
    </location>
</feature>
<dbReference type="Proteomes" id="UP001209878">
    <property type="component" value="Unassembled WGS sequence"/>
</dbReference>
<feature type="compositionally biased region" description="Acidic residues" evidence="1">
    <location>
        <begin position="1068"/>
        <end position="1079"/>
    </location>
</feature>
<feature type="compositionally biased region" description="Polar residues" evidence="1">
    <location>
        <begin position="1096"/>
        <end position="1105"/>
    </location>
</feature>
<feature type="compositionally biased region" description="Polar residues" evidence="1">
    <location>
        <begin position="1242"/>
        <end position="1255"/>
    </location>
</feature>
<feature type="compositionally biased region" description="Polar residues" evidence="1">
    <location>
        <begin position="1480"/>
        <end position="1504"/>
    </location>
</feature>
<feature type="compositionally biased region" description="Polar residues" evidence="1">
    <location>
        <begin position="1194"/>
        <end position="1206"/>
    </location>
</feature>
<feature type="region of interest" description="Disordered" evidence="1">
    <location>
        <begin position="1"/>
        <end position="86"/>
    </location>
</feature>
<name>A0AAD9NVC0_RIDPI</name>